<evidence type="ECO:0000313" key="3">
    <source>
        <dbReference type="Proteomes" id="UP001150904"/>
    </source>
</evidence>
<dbReference type="EMBL" id="JAPQKR010000004">
    <property type="protein sequence ID" value="KAJ5217989.1"/>
    <property type="molecule type" value="Genomic_DNA"/>
</dbReference>
<sequence>MTRSKLTRQMESLSLDNDSDDSHHGDFESSFIDEFHGLAKLKKWKVGSKTWKRNWEVYTQAENERLSRNRAARLESWQQLCEKVGLEPPASITQCKKALNGIYVNMVDLCECWATGERPKKFKNAKQLASYTKSEGKFFNHNLAKENKAL</sequence>
<dbReference type="PANTHER" id="PTHR38846:SF1">
    <property type="entry name" value="C3H1-TYPE DOMAIN-CONTAINING PROTEIN"/>
    <property type="match status" value="1"/>
</dbReference>
<dbReference type="RefSeq" id="XP_058312562.1">
    <property type="nucleotide sequence ID" value="XM_058447151.1"/>
</dbReference>
<protein>
    <submittedName>
        <fullName evidence="2">Uncharacterized protein</fullName>
    </submittedName>
</protein>
<proteinExistence type="predicted"/>
<comment type="caution">
    <text evidence="2">The sequence shown here is derived from an EMBL/GenBank/DDBJ whole genome shotgun (WGS) entry which is preliminary data.</text>
</comment>
<name>A0A9W9NFS1_9EURO</name>
<dbReference type="OrthoDB" id="6105938at2759"/>
<dbReference type="GeneID" id="83174451"/>
<feature type="compositionally biased region" description="Polar residues" evidence="1">
    <location>
        <begin position="1"/>
        <end position="11"/>
    </location>
</feature>
<accession>A0A9W9NFS1</accession>
<reference evidence="2" key="2">
    <citation type="journal article" date="2023" name="IMA Fungus">
        <title>Comparative genomic study of the Penicillium genus elucidates a diverse pangenome and 15 lateral gene transfer events.</title>
        <authorList>
            <person name="Petersen C."/>
            <person name="Sorensen T."/>
            <person name="Nielsen M.R."/>
            <person name="Sondergaard T.E."/>
            <person name="Sorensen J.L."/>
            <person name="Fitzpatrick D.A."/>
            <person name="Frisvad J.C."/>
            <person name="Nielsen K.L."/>
        </authorList>
    </citation>
    <scope>NUCLEOTIDE SEQUENCE</scope>
    <source>
        <strain evidence="2">IBT 15544</strain>
    </source>
</reference>
<feature type="region of interest" description="Disordered" evidence="1">
    <location>
        <begin position="1"/>
        <end position="23"/>
    </location>
</feature>
<dbReference type="Proteomes" id="UP001150904">
    <property type="component" value="Unassembled WGS sequence"/>
</dbReference>
<evidence type="ECO:0000256" key="1">
    <source>
        <dbReference type="SAM" id="MobiDB-lite"/>
    </source>
</evidence>
<evidence type="ECO:0000313" key="2">
    <source>
        <dbReference type="EMBL" id="KAJ5217989.1"/>
    </source>
</evidence>
<organism evidence="2 3">
    <name type="scientific">Penicillium cinerascens</name>
    <dbReference type="NCBI Taxonomy" id="70096"/>
    <lineage>
        <taxon>Eukaryota</taxon>
        <taxon>Fungi</taxon>
        <taxon>Dikarya</taxon>
        <taxon>Ascomycota</taxon>
        <taxon>Pezizomycotina</taxon>
        <taxon>Eurotiomycetes</taxon>
        <taxon>Eurotiomycetidae</taxon>
        <taxon>Eurotiales</taxon>
        <taxon>Aspergillaceae</taxon>
        <taxon>Penicillium</taxon>
    </lineage>
</organism>
<reference evidence="2" key="1">
    <citation type="submission" date="2022-12" db="EMBL/GenBank/DDBJ databases">
        <authorList>
            <person name="Petersen C."/>
        </authorList>
    </citation>
    <scope>NUCLEOTIDE SEQUENCE</scope>
    <source>
        <strain evidence="2">IBT 15544</strain>
    </source>
</reference>
<dbReference type="PANTHER" id="PTHR38846">
    <property type="entry name" value="C3H1-TYPE DOMAIN-CONTAINING PROTEIN"/>
    <property type="match status" value="1"/>
</dbReference>
<gene>
    <name evidence="2" type="ORF">N7498_000088</name>
</gene>
<keyword evidence="3" id="KW-1185">Reference proteome</keyword>
<dbReference type="AlphaFoldDB" id="A0A9W9NFS1"/>